<comment type="caution">
    <text evidence="8">The sequence shown here is derived from an EMBL/GenBank/DDBJ whole genome shotgun (WGS) entry which is preliminary data.</text>
</comment>
<sequence>MPSDLVDRVDDFQRRHVVVGFPLAVVYKFFDDQGPYLAAILTYYAFVAIFPILLIASSVLGFFLQGNEELYKAVLNSALGRFPIVGTQLGEPEGLTGSRSAIIIGSLAALYGALGLATAAQHALNTAWAVPRNSRFNPFVGRFRAFITLLGAGIAVLGTSLAAVFLNNLDGMLGTNVDAWISRIGTLLGIALTAVVLSLMMRYTTARRPSFRTCLPGGITIALLWHGLQIGGGAYVKHVINRASDMNGVFALVLGLLGLLFLACSFAVIGVEVSVVTRERLYPRALLTPFTDAVELTEADRRAYVNYAKALRHKGFQQIEVTFHDRDRPDQLVRHDETTVSIPVVREGSPQPEEPPGRRIGRQERDGRGGRRSG</sequence>
<evidence type="ECO:0000313" key="9">
    <source>
        <dbReference type="Proteomes" id="UP001183648"/>
    </source>
</evidence>
<name>A0ABU2C1R4_9ACTN</name>
<dbReference type="PANTHER" id="PTHR30213">
    <property type="entry name" value="INNER MEMBRANE PROTEIN YHJD"/>
    <property type="match status" value="1"/>
</dbReference>
<evidence type="ECO:0000256" key="2">
    <source>
        <dbReference type="ARBA" id="ARBA00022475"/>
    </source>
</evidence>
<proteinExistence type="predicted"/>
<keyword evidence="3 7" id="KW-0812">Transmembrane</keyword>
<feature type="compositionally biased region" description="Basic and acidic residues" evidence="6">
    <location>
        <begin position="355"/>
        <end position="374"/>
    </location>
</feature>
<dbReference type="RefSeq" id="WP_310306359.1">
    <property type="nucleotide sequence ID" value="NZ_BAAAPS010000006.1"/>
</dbReference>
<organism evidence="8 9">
    <name type="scientific">Nocardioides marmoribigeumensis</name>
    <dbReference type="NCBI Taxonomy" id="433649"/>
    <lineage>
        <taxon>Bacteria</taxon>
        <taxon>Bacillati</taxon>
        <taxon>Actinomycetota</taxon>
        <taxon>Actinomycetes</taxon>
        <taxon>Propionibacteriales</taxon>
        <taxon>Nocardioidaceae</taxon>
        <taxon>Nocardioides</taxon>
    </lineage>
</organism>
<feature type="transmembrane region" description="Helical" evidence="7">
    <location>
        <begin position="213"/>
        <end position="236"/>
    </location>
</feature>
<keyword evidence="5 7" id="KW-0472">Membrane</keyword>
<dbReference type="EMBL" id="JAVDYG010000001">
    <property type="protein sequence ID" value="MDR7364579.1"/>
    <property type="molecule type" value="Genomic_DNA"/>
</dbReference>
<feature type="transmembrane region" description="Helical" evidence="7">
    <location>
        <begin position="101"/>
        <end position="124"/>
    </location>
</feature>
<evidence type="ECO:0000256" key="6">
    <source>
        <dbReference type="SAM" id="MobiDB-lite"/>
    </source>
</evidence>
<keyword evidence="2" id="KW-1003">Cell membrane</keyword>
<evidence type="ECO:0000256" key="5">
    <source>
        <dbReference type="ARBA" id="ARBA00023136"/>
    </source>
</evidence>
<evidence type="ECO:0000256" key="4">
    <source>
        <dbReference type="ARBA" id="ARBA00022989"/>
    </source>
</evidence>
<evidence type="ECO:0000256" key="3">
    <source>
        <dbReference type="ARBA" id="ARBA00022692"/>
    </source>
</evidence>
<dbReference type="PANTHER" id="PTHR30213:SF1">
    <property type="entry name" value="INNER MEMBRANE PROTEIN YHJD"/>
    <property type="match status" value="1"/>
</dbReference>
<dbReference type="Proteomes" id="UP001183648">
    <property type="component" value="Unassembled WGS sequence"/>
</dbReference>
<keyword evidence="9" id="KW-1185">Reference proteome</keyword>
<feature type="transmembrane region" description="Helical" evidence="7">
    <location>
        <begin position="42"/>
        <end position="64"/>
    </location>
</feature>
<protein>
    <submittedName>
        <fullName evidence="8">YihY family inner membrane protein</fullName>
    </submittedName>
</protein>
<dbReference type="InterPro" id="IPR017039">
    <property type="entry name" value="Virul_fac_BrkB"/>
</dbReference>
<dbReference type="Pfam" id="PF03631">
    <property type="entry name" value="Virul_fac_BrkB"/>
    <property type="match status" value="1"/>
</dbReference>
<feature type="transmembrane region" description="Helical" evidence="7">
    <location>
        <begin position="145"/>
        <end position="168"/>
    </location>
</feature>
<feature type="transmembrane region" description="Helical" evidence="7">
    <location>
        <begin position="180"/>
        <end position="201"/>
    </location>
</feature>
<evidence type="ECO:0000256" key="1">
    <source>
        <dbReference type="ARBA" id="ARBA00004651"/>
    </source>
</evidence>
<reference evidence="8 9" key="1">
    <citation type="submission" date="2023-07" db="EMBL/GenBank/DDBJ databases">
        <title>Sequencing the genomes of 1000 actinobacteria strains.</title>
        <authorList>
            <person name="Klenk H.-P."/>
        </authorList>
    </citation>
    <scope>NUCLEOTIDE SEQUENCE [LARGE SCALE GENOMIC DNA]</scope>
    <source>
        <strain evidence="8 9">DSM 19426</strain>
    </source>
</reference>
<evidence type="ECO:0000313" key="8">
    <source>
        <dbReference type="EMBL" id="MDR7364579.1"/>
    </source>
</evidence>
<comment type="subcellular location">
    <subcellularLocation>
        <location evidence="1">Cell membrane</location>
        <topology evidence="1">Multi-pass membrane protein</topology>
    </subcellularLocation>
</comment>
<keyword evidence="4 7" id="KW-1133">Transmembrane helix</keyword>
<evidence type="ECO:0000256" key="7">
    <source>
        <dbReference type="SAM" id="Phobius"/>
    </source>
</evidence>
<feature type="transmembrane region" description="Helical" evidence="7">
    <location>
        <begin position="248"/>
        <end position="271"/>
    </location>
</feature>
<feature type="region of interest" description="Disordered" evidence="6">
    <location>
        <begin position="338"/>
        <end position="374"/>
    </location>
</feature>
<gene>
    <name evidence="8" type="ORF">J2S63_004132</name>
</gene>
<accession>A0ABU2C1R4</accession>